<dbReference type="GO" id="GO:0005576">
    <property type="term" value="C:extracellular region"/>
    <property type="evidence" value="ECO:0007669"/>
    <property type="project" value="UniProtKB-SubCell"/>
</dbReference>
<keyword evidence="3 8" id="KW-0645">Protease</keyword>
<reference evidence="8 9" key="1">
    <citation type="submission" date="2015-12" db="EMBL/GenBank/DDBJ databases">
        <title>The genome of Folsomia candida.</title>
        <authorList>
            <person name="Faddeeva A."/>
            <person name="Derks M.F."/>
            <person name="Anvar Y."/>
            <person name="Smit S."/>
            <person name="Van Straalen N."/>
            <person name="Roelofs D."/>
        </authorList>
    </citation>
    <scope>NUCLEOTIDE SEQUENCE [LARGE SCALE GENOMIC DNA]</scope>
    <source>
        <strain evidence="8 9">VU population</strain>
        <tissue evidence="8">Whole body</tissue>
    </source>
</reference>
<keyword evidence="4" id="KW-0378">Hydrolase</keyword>
<accession>A0A226EJJ5</accession>
<evidence type="ECO:0000256" key="2">
    <source>
        <dbReference type="ARBA" id="ARBA00022525"/>
    </source>
</evidence>
<dbReference type="Gene3D" id="2.40.10.10">
    <property type="entry name" value="Trypsin-like serine proteases"/>
    <property type="match status" value="1"/>
</dbReference>
<keyword evidence="9" id="KW-1185">Reference proteome</keyword>
<dbReference type="PRINTS" id="PR00261">
    <property type="entry name" value="LDLRECEPTOR"/>
</dbReference>
<evidence type="ECO:0000256" key="6">
    <source>
        <dbReference type="PROSITE-ProRule" id="PRU00124"/>
    </source>
</evidence>
<feature type="disulfide bond" evidence="6">
    <location>
        <begin position="322"/>
        <end position="337"/>
    </location>
</feature>
<comment type="caution">
    <text evidence="8">The sequence shown here is derived from an EMBL/GenBank/DDBJ whole genome shotgun (WGS) entry which is preliminary data.</text>
</comment>
<gene>
    <name evidence="8" type="ORF">Fcan01_06663</name>
</gene>
<dbReference type="PANTHER" id="PTHR24252">
    <property type="entry name" value="ACROSIN-RELATED"/>
    <property type="match status" value="1"/>
</dbReference>
<dbReference type="Pfam" id="PF00057">
    <property type="entry name" value="Ldl_recept_a"/>
    <property type="match status" value="3"/>
</dbReference>
<dbReference type="PANTHER" id="PTHR24252:SF18">
    <property type="entry name" value="OVOCHYMASE 1"/>
    <property type="match status" value="1"/>
</dbReference>
<evidence type="ECO:0000259" key="7">
    <source>
        <dbReference type="PROSITE" id="PS50240"/>
    </source>
</evidence>
<keyword evidence="4" id="KW-0720">Serine protease</keyword>
<dbReference type="InterPro" id="IPR023415">
    <property type="entry name" value="LDLR_class-A_CS"/>
</dbReference>
<protein>
    <submittedName>
        <fullName evidence="8">Serine protease 55</fullName>
    </submittedName>
</protein>
<dbReference type="PROSITE" id="PS00134">
    <property type="entry name" value="TRYPSIN_HIS"/>
    <property type="match status" value="1"/>
</dbReference>
<evidence type="ECO:0000313" key="8">
    <source>
        <dbReference type="EMBL" id="OXA57174.1"/>
    </source>
</evidence>
<feature type="disulfide bond" evidence="6">
    <location>
        <begin position="303"/>
        <end position="315"/>
    </location>
</feature>
<dbReference type="FunFam" id="2.40.10.10:FF:000047">
    <property type="entry name" value="Trypsin eta"/>
    <property type="match status" value="1"/>
</dbReference>
<dbReference type="OMA" id="ISSKWIC"/>
<dbReference type="Pfam" id="PF00089">
    <property type="entry name" value="Trypsin"/>
    <property type="match status" value="1"/>
</dbReference>
<dbReference type="PROSITE" id="PS50068">
    <property type="entry name" value="LDLRA_2"/>
    <property type="match status" value="4"/>
</dbReference>
<evidence type="ECO:0000256" key="1">
    <source>
        <dbReference type="ARBA" id="ARBA00004613"/>
    </source>
</evidence>
<dbReference type="GO" id="GO:0004252">
    <property type="term" value="F:serine-type endopeptidase activity"/>
    <property type="evidence" value="ECO:0007669"/>
    <property type="project" value="InterPro"/>
</dbReference>
<dbReference type="PROSITE" id="PS01209">
    <property type="entry name" value="LDLRA_1"/>
    <property type="match status" value="1"/>
</dbReference>
<evidence type="ECO:0000313" key="9">
    <source>
        <dbReference type="Proteomes" id="UP000198287"/>
    </source>
</evidence>
<sequence length="425" mass="46179">MEVILRSALDNSTLIRGVLGGVGASSREFPHQVGLTYEDRFYCGGSIISTIFILTAAHCVHNLSPTKFKVTAGDVNRILSEGTEQTRQVSHVFVHPDYKRATLNNDIALMVLAQPFQFNADVRKIKFLKDPTIIHSGIATVSGWGQLVHGGGSHHTLQKADVPIIPSTQCKTAFKDGHLSIPLSDDVLCAGGNGKDACKGDSGGGLSARPASGEDILLVGIVSWGAPCNESETLPGVYTSVPKYSKWIEETMIKYGRESGRCQPEEFYCTYDNVCIFSNWVCDGDVDCSQGEDESPGLCSLPCPPSQFQCEGGKCISSKWICDGRSDCPKGEDERGCEFCKAGAIKCSSESKCYSDTGRCDGNHDCVNGEDERHCNSCHGRGFHCKKDKKCIPWGWKCDGEQDCESNEDEGKCVCFLGVCFNKPF</sequence>
<proteinExistence type="predicted"/>
<organism evidence="8 9">
    <name type="scientific">Folsomia candida</name>
    <name type="common">Springtail</name>
    <dbReference type="NCBI Taxonomy" id="158441"/>
    <lineage>
        <taxon>Eukaryota</taxon>
        <taxon>Metazoa</taxon>
        <taxon>Ecdysozoa</taxon>
        <taxon>Arthropoda</taxon>
        <taxon>Hexapoda</taxon>
        <taxon>Collembola</taxon>
        <taxon>Entomobryomorpha</taxon>
        <taxon>Isotomoidea</taxon>
        <taxon>Isotomidae</taxon>
        <taxon>Proisotominae</taxon>
        <taxon>Folsomia</taxon>
    </lineage>
</organism>
<dbReference type="CDD" id="cd00112">
    <property type="entry name" value="LDLa"/>
    <property type="match status" value="3"/>
</dbReference>
<feature type="disulfide bond" evidence="6">
    <location>
        <begin position="310"/>
        <end position="328"/>
    </location>
</feature>
<feature type="domain" description="Peptidase S1" evidence="7">
    <location>
        <begin position="18"/>
        <end position="253"/>
    </location>
</feature>
<dbReference type="InterPro" id="IPR009003">
    <property type="entry name" value="Peptidase_S1_PA"/>
</dbReference>
<dbReference type="InterPro" id="IPR018114">
    <property type="entry name" value="TRYPSIN_HIS"/>
</dbReference>
<keyword evidence="5 6" id="KW-1015">Disulfide bond</keyword>
<dbReference type="EMBL" id="LNIX01000003">
    <property type="protein sequence ID" value="OXA57174.1"/>
    <property type="molecule type" value="Genomic_DNA"/>
</dbReference>
<dbReference type="GO" id="GO:0016485">
    <property type="term" value="P:protein processing"/>
    <property type="evidence" value="ECO:0007669"/>
    <property type="project" value="UniProtKB-ARBA"/>
</dbReference>
<keyword evidence="2" id="KW-0964">Secreted</keyword>
<dbReference type="SMART" id="SM00020">
    <property type="entry name" value="Tryp_SPc"/>
    <property type="match status" value="1"/>
</dbReference>
<evidence type="ECO:0000256" key="5">
    <source>
        <dbReference type="ARBA" id="ARBA00023157"/>
    </source>
</evidence>
<evidence type="ECO:0000256" key="3">
    <source>
        <dbReference type="ARBA" id="ARBA00022670"/>
    </source>
</evidence>
<dbReference type="SUPFAM" id="SSF57424">
    <property type="entry name" value="LDL receptor-like module"/>
    <property type="match status" value="4"/>
</dbReference>
<dbReference type="InterPro" id="IPR036055">
    <property type="entry name" value="LDL_receptor-like_sf"/>
</dbReference>
<dbReference type="OrthoDB" id="10059102at2759"/>
<comment type="caution">
    <text evidence="6">Lacks conserved residue(s) required for the propagation of feature annotation.</text>
</comment>
<feature type="disulfide bond" evidence="6">
    <location>
        <begin position="360"/>
        <end position="375"/>
    </location>
</feature>
<dbReference type="PROSITE" id="PS50240">
    <property type="entry name" value="TRYPSIN_DOM"/>
    <property type="match status" value="1"/>
</dbReference>
<dbReference type="CDD" id="cd00190">
    <property type="entry name" value="Tryp_SPc"/>
    <property type="match status" value="1"/>
</dbReference>
<dbReference type="Gene3D" id="4.10.400.10">
    <property type="entry name" value="Low-density Lipoprotein Receptor"/>
    <property type="match status" value="4"/>
</dbReference>
<dbReference type="AlphaFoldDB" id="A0A226EJJ5"/>
<comment type="subcellular location">
    <subcellularLocation>
        <location evidence="1">Secreted</location>
    </subcellularLocation>
</comment>
<evidence type="ECO:0000256" key="4">
    <source>
        <dbReference type="ARBA" id="ARBA00022825"/>
    </source>
</evidence>
<dbReference type="STRING" id="158441.A0A226EJJ5"/>
<name>A0A226EJJ5_FOLCA</name>
<dbReference type="InterPro" id="IPR043504">
    <property type="entry name" value="Peptidase_S1_PA_chymotrypsin"/>
</dbReference>
<dbReference type="SMART" id="SM00192">
    <property type="entry name" value="LDLa"/>
    <property type="match status" value="4"/>
</dbReference>
<feature type="disulfide bond" evidence="6">
    <location>
        <begin position="398"/>
        <end position="413"/>
    </location>
</feature>
<dbReference type="InterPro" id="IPR002172">
    <property type="entry name" value="LDrepeatLR_classA_rpt"/>
</dbReference>
<dbReference type="SUPFAM" id="SSF50494">
    <property type="entry name" value="Trypsin-like serine proteases"/>
    <property type="match status" value="1"/>
</dbReference>
<dbReference type="InterPro" id="IPR001254">
    <property type="entry name" value="Trypsin_dom"/>
</dbReference>
<dbReference type="Proteomes" id="UP000198287">
    <property type="component" value="Unassembled WGS sequence"/>
</dbReference>